<gene>
    <name evidence="3" type="ORF">F0562_010556</name>
</gene>
<feature type="region of interest" description="Disordered" evidence="1">
    <location>
        <begin position="212"/>
        <end position="235"/>
    </location>
</feature>
<dbReference type="EMBL" id="CM018047">
    <property type="protein sequence ID" value="KAA8524013.1"/>
    <property type="molecule type" value="Genomic_DNA"/>
</dbReference>
<proteinExistence type="predicted"/>
<evidence type="ECO:0000256" key="1">
    <source>
        <dbReference type="SAM" id="MobiDB-lite"/>
    </source>
</evidence>
<dbReference type="Pfam" id="PF14244">
    <property type="entry name" value="Retrotran_gag_3"/>
    <property type="match status" value="1"/>
</dbReference>
<dbReference type="PANTHER" id="PTHR37610">
    <property type="entry name" value="CCHC-TYPE DOMAIN-CONTAINING PROTEIN"/>
    <property type="match status" value="1"/>
</dbReference>
<name>A0A5J4ZYW2_9ASTE</name>
<dbReference type="InterPro" id="IPR029472">
    <property type="entry name" value="Copia-like_N"/>
</dbReference>
<organism evidence="3 4">
    <name type="scientific">Nyssa sinensis</name>
    <dbReference type="NCBI Taxonomy" id="561372"/>
    <lineage>
        <taxon>Eukaryota</taxon>
        <taxon>Viridiplantae</taxon>
        <taxon>Streptophyta</taxon>
        <taxon>Embryophyta</taxon>
        <taxon>Tracheophyta</taxon>
        <taxon>Spermatophyta</taxon>
        <taxon>Magnoliopsida</taxon>
        <taxon>eudicotyledons</taxon>
        <taxon>Gunneridae</taxon>
        <taxon>Pentapetalae</taxon>
        <taxon>asterids</taxon>
        <taxon>Cornales</taxon>
        <taxon>Nyssaceae</taxon>
        <taxon>Nyssa</taxon>
    </lineage>
</organism>
<dbReference type="OrthoDB" id="1737256at2759"/>
<evidence type="ECO:0000259" key="2">
    <source>
        <dbReference type="Pfam" id="PF14244"/>
    </source>
</evidence>
<feature type="domain" description="Retrotransposon Copia-like N-terminal" evidence="2">
    <location>
        <begin position="19"/>
        <end position="66"/>
    </location>
</feature>
<evidence type="ECO:0000313" key="3">
    <source>
        <dbReference type="EMBL" id="KAA8524013.1"/>
    </source>
</evidence>
<dbReference type="Proteomes" id="UP000325577">
    <property type="component" value="Linkage Group LG4"/>
</dbReference>
<evidence type="ECO:0000313" key="4">
    <source>
        <dbReference type="Proteomes" id="UP000325577"/>
    </source>
</evidence>
<dbReference type="AlphaFoldDB" id="A0A5J4ZYW2"/>
<dbReference type="PANTHER" id="PTHR37610:SF97">
    <property type="entry name" value="RETROTRANSPOSON GAG DOMAIN-CONTAINING PROTEIN"/>
    <property type="match status" value="1"/>
</dbReference>
<keyword evidence="4" id="KW-1185">Reference proteome</keyword>
<sequence>MASPSFVFAEDFASPYFLHHGDNLGTLLISQLFTGENYHTRIRSMVMALIAKNKIEFIDGTVAKPSDVSNPLHNAWIRCNTMVLSWILNSLSNEIAASVIYLNTAQDVWLDLKDRFLQSNFRRQYLLLLKIITLPDNQTLPSQLPDIVLPVPVPDSISSSTDPTSNIDINIHSPPAPHNSFILPLRQSTRLHRTLGYLQGYHCQKVSLYTPSSNSMGDGPPQSGWKWKTRHPPSMPNVRNTRMRIDVNKCSCGRNINKVALCGLIGVRIVDIENA</sequence>
<accession>A0A5J4ZYW2</accession>
<protein>
    <recommendedName>
        <fullName evidence="2">Retrotransposon Copia-like N-terminal domain-containing protein</fullName>
    </recommendedName>
</protein>
<reference evidence="3 4" key="1">
    <citation type="submission" date="2019-09" db="EMBL/GenBank/DDBJ databases">
        <title>A chromosome-level genome assembly of the Chinese tupelo Nyssa sinensis.</title>
        <authorList>
            <person name="Yang X."/>
            <person name="Kang M."/>
            <person name="Yang Y."/>
            <person name="Xiong H."/>
            <person name="Wang M."/>
            <person name="Zhang Z."/>
            <person name="Wang Z."/>
            <person name="Wu H."/>
            <person name="Ma T."/>
            <person name="Liu J."/>
            <person name="Xi Z."/>
        </authorList>
    </citation>
    <scope>NUCLEOTIDE SEQUENCE [LARGE SCALE GENOMIC DNA]</scope>
    <source>
        <strain evidence="3">J267</strain>
        <tissue evidence="3">Leaf</tissue>
    </source>
</reference>